<dbReference type="InterPro" id="IPR045120">
    <property type="entry name" value="Suco/Slp1-like"/>
</dbReference>
<evidence type="ECO:0000313" key="7">
    <source>
        <dbReference type="EMBL" id="KAG5177841.1"/>
    </source>
</evidence>
<dbReference type="InterPro" id="IPR008979">
    <property type="entry name" value="Galactose-bd-like_sf"/>
</dbReference>
<dbReference type="GO" id="GO:0016020">
    <property type="term" value="C:membrane"/>
    <property type="evidence" value="ECO:0007669"/>
    <property type="project" value="InterPro"/>
</dbReference>
<dbReference type="GO" id="GO:0005737">
    <property type="term" value="C:cytoplasm"/>
    <property type="evidence" value="ECO:0007669"/>
    <property type="project" value="TreeGrafter"/>
</dbReference>
<evidence type="ECO:0000256" key="1">
    <source>
        <dbReference type="ARBA" id="ARBA00004308"/>
    </source>
</evidence>
<name>A0A835YLS6_9STRA</name>
<keyword evidence="4" id="KW-0472">Membrane</keyword>
<dbReference type="Proteomes" id="UP000664859">
    <property type="component" value="Unassembled WGS sequence"/>
</dbReference>
<dbReference type="Pfam" id="PF07738">
    <property type="entry name" value="Sad1_UNC"/>
    <property type="match status" value="1"/>
</dbReference>
<protein>
    <submittedName>
        <fullName evidence="7">UNC-like C-terminal-domain-containing protein</fullName>
    </submittedName>
</protein>
<keyword evidence="8" id="KW-1185">Reference proteome</keyword>
<evidence type="ECO:0000256" key="2">
    <source>
        <dbReference type="ARBA" id="ARBA00022692"/>
    </source>
</evidence>
<dbReference type="AlphaFoldDB" id="A0A835YLS6"/>
<dbReference type="GO" id="GO:0034975">
    <property type="term" value="P:protein folding in endoplasmic reticulum"/>
    <property type="evidence" value="ECO:0007669"/>
    <property type="project" value="TreeGrafter"/>
</dbReference>
<dbReference type="PROSITE" id="PS51469">
    <property type="entry name" value="SUN"/>
    <property type="match status" value="1"/>
</dbReference>
<dbReference type="PANTHER" id="PTHR12953:SF0">
    <property type="entry name" value="SUN DOMAIN-CONTAINING OSSIFICATION FACTOR"/>
    <property type="match status" value="1"/>
</dbReference>
<evidence type="ECO:0000259" key="6">
    <source>
        <dbReference type="PROSITE" id="PS51469"/>
    </source>
</evidence>
<accession>A0A835YLS6</accession>
<organism evidence="7 8">
    <name type="scientific">Tribonema minus</name>
    <dbReference type="NCBI Taxonomy" id="303371"/>
    <lineage>
        <taxon>Eukaryota</taxon>
        <taxon>Sar</taxon>
        <taxon>Stramenopiles</taxon>
        <taxon>Ochrophyta</taxon>
        <taxon>PX clade</taxon>
        <taxon>Xanthophyceae</taxon>
        <taxon>Tribonematales</taxon>
        <taxon>Tribonemataceae</taxon>
        <taxon>Tribonema</taxon>
    </lineage>
</organism>
<comment type="subcellular location">
    <subcellularLocation>
        <location evidence="1">Endomembrane system</location>
    </subcellularLocation>
</comment>
<keyword evidence="2" id="KW-0812">Transmembrane</keyword>
<evidence type="ECO:0000256" key="4">
    <source>
        <dbReference type="ARBA" id="ARBA00023136"/>
    </source>
</evidence>
<feature type="region of interest" description="Disordered" evidence="5">
    <location>
        <begin position="1"/>
        <end position="20"/>
    </location>
</feature>
<proteinExistence type="predicted"/>
<gene>
    <name evidence="7" type="ORF">JKP88DRAFT_129357</name>
</gene>
<feature type="domain" description="SUN" evidence="6">
    <location>
        <begin position="1"/>
        <end position="157"/>
    </location>
</feature>
<feature type="non-terminal residue" evidence="7">
    <location>
        <position position="1"/>
    </location>
</feature>
<reference evidence="7" key="1">
    <citation type="submission" date="2021-02" db="EMBL/GenBank/DDBJ databases">
        <title>First Annotated Genome of the Yellow-green Alga Tribonema minus.</title>
        <authorList>
            <person name="Mahan K.M."/>
        </authorList>
    </citation>
    <scope>NUCLEOTIDE SEQUENCE</scope>
    <source>
        <strain evidence="7">UTEX B ZZ1240</strain>
    </source>
</reference>
<dbReference type="GO" id="GO:0012505">
    <property type="term" value="C:endomembrane system"/>
    <property type="evidence" value="ECO:0007669"/>
    <property type="project" value="UniProtKB-SubCell"/>
</dbReference>
<comment type="caution">
    <text evidence="7">The sequence shown here is derived from an EMBL/GenBank/DDBJ whole genome shotgun (WGS) entry which is preliminary data.</text>
</comment>
<feature type="compositionally biased region" description="Basic and acidic residues" evidence="5">
    <location>
        <begin position="1"/>
        <end position="12"/>
    </location>
</feature>
<dbReference type="InterPro" id="IPR012919">
    <property type="entry name" value="SUN_dom"/>
</dbReference>
<evidence type="ECO:0000313" key="8">
    <source>
        <dbReference type="Proteomes" id="UP000664859"/>
    </source>
</evidence>
<evidence type="ECO:0000256" key="3">
    <source>
        <dbReference type="ARBA" id="ARBA00022989"/>
    </source>
</evidence>
<dbReference type="OrthoDB" id="266334at2759"/>
<dbReference type="Gene3D" id="2.60.120.260">
    <property type="entry name" value="Galactose-binding domain-like"/>
    <property type="match status" value="1"/>
</dbReference>
<evidence type="ECO:0000256" key="5">
    <source>
        <dbReference type="SAM" id="MobiDB-lite"/>
    </source>
</evidence>
<sequence>MVPDKEEGDSAKLKPTKLKNYASKDSGAVMMEHSPGTKGADNLLVDSKDKYTISPCEEKQWVVIGLSEDILVRTIKLGSYEKYSRIVKEFQVLASQSFPVDNWMDLGVFTAADAHGEQTFELPSPAFARYLKFKLLSHYGDDYYCTLSHVRVHGSTMLESFHEDWQAS</sequence>
<dbReference type="SUPFAM" id="SSF49785">
    <property type="entry name" value="Galactose-binding domain-like"/>
    <property type="match status" value="1"/>
</dbReference>
<dbReference type="PANTHER" id="PTHR12953">
    <property type="entry name" value="MEMBRANE PROTEIN CH1 RELATED"/>
    <property type="match status" value="1"/>
</dbReference>
<dbReference type="EMBL" id="JAFCMP010000521">
    <property type="protein sequence ID" value="KAG5177841.1"/>
    <property type="molecule type" value="Genomic_DNA"/>
</dbReference>
<keyword evidence="3" id="KW-1133">Transmembrane helix</keyword>